<dbReference type="EMBL" id="JPWI01000016">
    <property type="protein sequence ID" value="RCK43019.1"/>
    <property type="molecule type" value="Genomic_DNA"/>
</dbReference>
<protein>
    <recommendedName>
        <fullName evidence="2">UPF0225 protein TH30_20140</fullName>
    </recommendedName>
</protein>
<comment type="similarity">
    <text evidence="1 2">Belongs to the UPF0225 family.</text>
</comment>
<proteinExistence type="inferred from homology"/>
<dbReference type="Pfam" id="PF17775">
    <property type="entry name" value="YchJ_M-like"/>
    <property type="match status" value="1"/>
</dbReference>
<dbReference type="Pfam" id="PF02810">
    <property type="entry name" value="SEC-C"/>
    <property type="match status" value="1"/>
</dbReference>
<evidence type="ECO:0000256" key="2">
    <source>
        <dbReference type="HAMAP-Rule" id="MF_00612"/>
    </source>
</evidence>
<dbReference type="OrthoDB" id="21421at2"/>
<comment type="caution">
    <text evidence="4">The sequence shown here is derived from an EMBL/GenBank/DDBJ whole genome shotgun (WGS) entry which is preliminary data.</text>
</comment>
<evidence type="ECO:0000256" key="1">
    <source>
        <dbReference type="ARBA" id="ARBA00010839"/>
    </source>
</evidence>
<evidence type="ECO:0000313" key="4">
    <source>
        <dbReference type="EMBL" id="RCK43019.1"/>
    </source>
</evidence>
<name>A0A367WP98_9PROT</name>
<dbReference type="InterPro" id="IPR004027">
    <property type="entry name" value="SEC_C_motif"/>
</dbReference>
<sequence length="175" mass="19463">MPDHLPTPSCPCGSSRPYDHCCGLYHSGRSFAETAEKLMRSRYTAFVLRNGDYLAATLAKENRRGFDGDSIGRDQTHWTGLEIVDRVAGGIFDQTGIVEFIASFVENGQTYQLHERSNFERRDGKWFYVDGIFPGDTKQHSEGASLQDGKPTLEKVGRNDPCPCGSGKKFKKCCG</sequence>
<dbReference type="RefSeq" id="WP_114099770.1">
    <property type="nucleotide sequence ID" value="NZ_JPWI01000016.1"/>
</dbReference>
<dbReference type="Proteomes" id="UP000252255">
    <property type="component" value="Unassembled WGS sequence"/>
</dbReference>
<dbReference type="SUPFAM" id="SSF103642">
    <property type="entry name" value="Sec-C motif"/>
    <property type="match status" value="1"/>
</dbReference>
<dbReference type="AlphaFoldDB" id="A0A367WP98"/>
<dbReference type="InterPro" id="IPR032710">
    <property type="entry name" value="NTF2-like_dom_sf"/>
</dbReference>
<dbReference type="HAMAP" id="MF_00612">
    <property type="entry name" value="UPF0225"/>
    <property type="match status" value="1"/>
</dbReference>
<dbReference type="PANTHER" id="PTHR33747:SF1">
    <property type="entry name" value="ADENYLATE CYCLASE-ASSOCIATED CAP C-TERMINAL DOMAIN-CONTAINING PROTEIN"/>
    <property type="match status" value="1"/>
</dbReference>
<dbReference type="InterPro" id="IPR048469">
    <property type="entry name" value="YchJ-like_M"/>
</dbReference>
<dbReference type="Gene3D" id="3.10.450.50">
    <property type="match status" value="1"/>
</dbReference>
<accession>A0A367WP98</accession>
<reference evidence="4 5" key="1">
    <citation type="submission" date="2014-07" db="EMBL/GenBank/DDBJ databases">
        <title>Draft genome sequence of Thalassospira profundimaris PR54-5.</title>
        <authorList>
            <person name="Lai Q."/>
            <person name="Shao Z."/>
        </authorList>
    </citation>
    <scope>NUCLEOTIDE SEQUENCE [LARGE SCALE GENOMIC DNA]</scope>
    <source>
        <strain evidence="4 5">PR54-5</strain>
    </source>
</reference>
<organism evidence="4 5">
    <name type="scientific">Thalassospira profundimaris</name>
    <dbReference type="NCBI Taxonomy" id="502049"/>
    <lineage>
        <taxon>Bacteria</taxon>
        <taxon>Pseudomonadati</taxon>
        <taxon>Pseudomonadota</taxon>
        <taxon>Alphaproteobacteria</taxon>
        <taxon>Rhodospirillales</taxon>
        <taxon>Thalassospiraceae</taxon>
        <taxon>Thalassospira</taxon>
    </lineage>
</organism>
<dbReference type="PANTHER" id="PTHR33747">
    <property type="entry name" value="UPF0225 PROTEIN SCO1677"/>
    <property type="match status" value="1"/>
</dbReference>
<feature type="domain" description="YchJ-like middle NTF2-like" evidence="3">
    <location>
        <begin position="34"/>
        <end position="131"/>
    </location>
</feature>
<dbReference type="SUPFAM" id="SSF54427">
    <property type="entry name" value="NTF2-like"/>
    <property type="match status" value="1"/>
</dbReference>
<gene>
    <name evidence="4" type="ORF">TH30_20140</name>
</gene>
<evidence type="ECO:0000259" key="3">
    <source>
        <dbReference type="Pfam" id="PF17775"/>
    </source>
</evidence>
<dbReference type="InterPro" id="IPR023006">
    <property type="entry name" value="YchJ-like"/>
</dbReference>
<dbReference type="NCBIfam" id="NF002449">
    <property type="entry name" value="PRK01617.1"/>
    <property type="match status" value="1"/>
</dbReference>
<evidence type="ECO:0000313" key="5">
    <source>
        <dbReference type="Proteomes" id="UP000252255"/>
    </source>
</evidence>